<feature type="domain" description="FlgD Tudor-like" evidence="7">
    <location>
        <begin position="84"/>
        <end position="215"/>
    </location>
</feature>
<keyword evidence="8" id="KW-0282">Flagellum</keyword>
<evidence type="ECO:0000256" key="3">
    <source>
        <dbReference type="ARBA" id="ARBA00022795"/>
    </source>
</evidence>
<dbReference type="InterPro" id="IPR025965">
    <property type="entry name" value="FlgD/Vpr_Ig-like"/>
</dbReference>
<dbReference type="Pfam" id="PF13860">
    <property type="entry name" value="FlgD_ig"/>
    <property type="match status" value="1"/>
</dbReference>
<dbReference type="InterPro" id="IPR005648">
    <property type="entry name" value="FlgD"/>
</dbReference>
<reference evidence="8 9" key="1">
    <citation type="submission" date="2024-02" db="EMBL/GenBank/DDBJ databases">
        <title>Roseibium algae sp. nov., isolated from marine alga (Grateloupia sp.), showing potential in myo-inositol conversion.</title>
        <authorList>
            <person name="Wang Y."/>
        </authorList>
    </citation>
    <scope>NUCLEOTIDE SEQUENCE [LARGE SCALE GENOMIC DNA]</scope>
    <source>
        <strain evidence="8 9">H3510</strain>
    </source>
</reference>
<proteinExistence type="inferred from homology"/>
<evidence type="ECO:0000313" key="9">
    <source>
        <dbReference type="Proteomes" id="UP001385499"/>
    </source>
</evidence>
<dbReference type="RefSeq" id="WP_340272208.1">
    <property type="nucleotide sequence ID" value="NZ_JBAKIA010000001.1"/>
</dbReference>
<organism evidence="8 9">
    <name type="scientific">Roseibium algae</name>
    <dbReference type="NCBI Taxonomy" id="3123038"/>
    <lineage>
        <taxon>Bacteria</taxon>
        <taxon>Pseudomonadati</taxon>
        <taxon>Pseudomonadota</taxon>
        <taxon>Alphaproteobacteria</taxon>
        <taxon>Hyphomicrobiales</taxon>
        <taxon>Stappiaceae</taxon>
        <taxon>Roseibium</taxon>
    </lineage>
</organism>
<evidence type="ECO:0000256" key="4">
    <source>
        <dbReference type="ARBA" id="ARBA00024746"/>
    </source>
</evidence>
<evidence type="ECO:0000256" key="5">
    <source>
        <dbReference type="RuleBase" id="RU362076"/>
    </source>
</evidence>
<evidence type="ECO:0000259" key="6">
    <source>
        <dbReference type="Pfam" id="PF13860"/>
    </source>
</evidence>
<dbReference type="Gene3D" id="2.30.30.910">
    <property type="match status" value="1"/>
</dbReference>
<dbReference type="Gene3D" id="2.60.40.4070">
    <property type="match status" value="1"/>
</dbReference>
<keyword evidence="8" id="KW-0969">Cilium</keyword>
<protein>
    <recommendedName>
        <fullName evidence="2 5">Basal-body rod modification protein FlgD</fullName>
    </recommendedName>
</protein>
<comment type="similarity">
    <text evidence="1 5">Belongs to the FlgD family.</text>
</comment>
<dbReference type="InterPro" id="IPR025963">
    <property type="entry name" value="FLgD_Tudor"/>
</dbReference>
<keyword evidence="3 5" id="KW-1005">Bacterial flagellum biogenesis</keyword>
<evidence type="ECO:0000256" key="2">
    <source>
        <dbReference type="ARBA" id="ARBA00016013"/>
    </source>
</evidence>
<comment type="caution">
    <text evidence="8">The sequence shown here is derived from an EMBL/GenBank/DDBJ whole genome shotgun (WGS) entry which is preliminary data.</text>
</comment>
<sequence length="221" mass="22859">MADLATITGAATGGASSTTASTTGLTDNYELFLSLLTTQIQNQDPLDPLDSAEYTNQLVQYSSVEQSIQTNKYLEQMVAMNQSNQAYAYVNYLGSEVSAIGSTTTLSNGSATWDYTADEASSGTVEIRNTAGAVVYAGAVELDAGSGSYTWDGQTDSGVDAPEGAYTVAFNVQDGTGNTESISTDITGTVDTVDFTGGVAFLNIGDVRVPIGAVKSVTRAA</sequence>
<evidence type="ECO:0000313" key="8">
    <source>
        <dbReference type="EMBL" id="MEJ8472732.1"/>
    </source>
</evidence>
<name>A0ABU8TEZ1_9HYPH</name>
<dbReference type="EMBL" id="JBAKIA010000001">
    <property type="protein sequence ID" value="MEJ8472732.1"/>
    <property type="molecule type" value="Genomic_DNA"/>
</dbReference>
<keyword evidence="9" id="KW-1185">Reference proteome</keyword>
<dbReference type="Pfam" id="PF13861">
    <property type="entry name" value="FLgD_tudor"/>
    <property type="match status" value="1"/>
</dbReference>
<dbReference type="Proteomes" id="UP001385499">
    <property type="component" value="Unassembled WGS sequence"/>
</dbReference>
<evidence type="ECO:0000256" key="1">
    <source>
        <dbReference type="ARBA" id="ARBA00010577"/>
    </source>
</evidence>
<evidence type="ECO:0000259" key="7">
    <source>
        <dbReference type="Pfam" id="PF13861"/>
    </source>
</evidence>
<keyword evidence="8" id="KW-0966">Cell projection</keyword>
<dbReference type="Pfam" id="PF03963">
    <property type="entry name" value="FlgD"/>
    <property type="match status" value="1"/>
</dbReference>
<comment type="function">
    <text evidence="4 5">Required for flagellar hook formation. May act as a scaffolding protein.</text>
</comment>
<feature type="domain" description="FlgD/Vpr Ig-like" evidence="6">
    <location>
        <begin position="108"/>
        <end position="172"/>
    </location>
</feature>
<accession>A0ABU8TEZ1</accession>
<gene>
    <name evidence="8" type="ORF">V6575_01405</name>
</gene>